<feature type="signal peptide" evidence="2">
    <location>
        <begin position="1"/>
        <end position="18"/>
    </location>
</feature>
<reference evidence="3 4" key="1">
    <citation type="journal article" date="2024" name="IMA Fungus">
        <title>IMA Genome - F19 : A genome assembly and annotation guide to empower mycologists, including annotated draft genome sequences of Ceratocystis pirilliformis, Diaporthe australafricana, Fusarium ophioides, Paecilomyces lecythidis, and Sporothrix stenoceras.</title>
        <authorList>
            <person name="Aylward J."/>
            <person name="Wilson A.M."/>
            <person name="Visagie C.M."/>
            <person name="Spraker J."/>
            <person name="Barnes I."/>
            <person name="Buitendag C."/>
            <person name="Ceriani C."/>
            <person name="Del Mar Angel L."/>
            <person name="du Plessis D."/>
            <person name="Fuchs T."/>
            <person name="Gasser K."/>
            <person name="Kramer D."/>
            <person name="Li W."/>
            <person name="Munsamy K."/>
            <person name="Piso A."/>
            <person name="Price J.L."/>
            <person name="Sonnekus B."/>
            <person name="Thomas C."/>
            <person name="van der Nest A."/>
            <person name="van Dijk A."/>
            <person name="van Heerden A."/>
            <person name="van Vuuren N."/>
            <person name="Yilmaz N."/>
            <person name="Duong T.A."/>
            <person name="van der Merwe N.A."/>
            <person name="Wingfield M.J."/>
            <person name="Wingfield B.D."/>
        </authorList>
    </citation>
    <scope>NUCLEOTIDE SEQUENCE [LARGE SCALE GENOMIC DNA]</scope>
    <source>
        <strain evidence="3 4">CMW 5346</strain>
    </source>
</reference>
<feature type="compositionally biased region" description="Gly residues" evidence="1">
    <location>
        <begin position="181"/>
        <end position="193"/>
    </location>
</feature>
<keyword evidence="4" id="KW-1185">Reference proteome</keyword>
<organism evidence="3 4">
    <name type="scientific">Sporothrix stenoceras</name>
    <dbReference type="NCBI Taxonomy" id="5173"/>
    <lineage>
        <taxon>Eukaryota</taxon>
        <taxon>Fungi</taxon>
        <taxon>Dikarya</taxon>
        <taxon>Ascomycota</taxon>
        <taxon>Pezizomycotina</taxon>
        <taxon>Sordariomycetes</taxon>
        <taxon>Sordariomycetidae</taxon>
        <taxon>Ophiostomatales</taxon>
        <taxon>Ophiostomataceae</taxon>
        <taxon>Sporothrix</taxon>
    </lineage>
</organism>
<feature type="chain" id="PRO_5046582558" description="Infection structure specific protein" evidence="2">
    <location>
        <begin position="19"/>
        <end position="232"/>
    </location>
</feature>
<evidence type="ECO:0000256" key="1">
    <source>
        <dbReference type="SAM" id="MobiDB-lite"/>
    </source>
</evidence>
<name>A0ABR3Z4N9_9PEZI</name>
<accession>A0ABR3Z4N9</accession>
<dbReference type="EMBL" id="JAWCUI010000026">
    <property type="protein sequence ID" value="KAL1895596.1"/>
    <property type="molecule type" value="Genomic_DNA"/>
</dbReference>
<evidence type="ECO:0000313" key="4">
    <source>
        <dbReference type="Proteomes" id="UP001583186"/>
    </source>
</evidence>
<gene>
    <name evidence="3" type="ORF">Sste5346_005065</name>
</gene>
<protein>
    <recommendedName>
        <fullName evidence="5">Infection structure specific protein</fullName>
    </recommendedName>
</protein>
<sequence length="232" mass="22534">MYTKSILLASLAASAVSASKQLYPGHNQIKRDVAARQTDTSPSAIASAGQACLTDLASAYASLPTPPPVLADWEATVVISDPCAFTIPESISSAAVQYESEVEDWYSSNSAAIASALSECPAYSSYASEGDGGDFSATDYTDACATATGGGAGGSDATTTKDSETTAKGTGTAATTATTKGGSGVTAGSGSGSTGTTTAATTTATNAGPKETGAIGVAAMAVVGVLGVVAAL</sequence>
<evidence type="ECO:0008006" key="5">
    <source>
        <dbReference type="Google" id="ProtNLM"/>
    </source>
</evidence>
<evidence type="ECO:0000313" key="3">
    <source>
        <dbReference type="EMBL" id="KAL1895596.1"/>
    </source>
</evidence>
<proteinExistence type="predicted"/>
<evidence type="ECO:0000256" key="2">
    <source>
        <dbReference type="SAM" id="SignalP"/>
    </source>
</evidence>
<feature type="compositionally biased region" description="Low complexity" evidence="1">
    <location>
        <begin position="194"/>
        <end position="207"/>
    </location>
</feature>
<dbReference type="Proteomes" id="UP001583186">
    <property type="component" value="Unassembled WGS sequence"/>
</dbReference>
<feature type="region of interest" description="Disordered" evidence="1">
    <location>
        <begin position="149"/>
        <end position="207"/>
    </location>
</feature>
<comment type="caution">
    <text evidence="3">The sequence shown here is derived from an EMBL/GenBank/DDBJ whole genome shotgun (WGS) entry which is preliminary data.</text>
</comment>
<feature type="compositionally biased region" description="Low complexity" evidence="1">
    <location>
        <begin position="166"/>
        <end position="180"/>
    </location>
</feature>
<keyword evidence="2" id="KW-0732">Signal</keyword>